<dbReference type="InterPro" id="IPR044668">
    <property type="entry name" value="PuuD-like"/>
</dbReference>
<dbReference type="OrthoDB" id="9813383at2"/>
<dbReference type="PROSITE" id="PS51273">
    <property type="entry name" value="GATASE_TYPE_1"/>
    <property type="match status" value="1"/>
</dbReference>
<dbReference type="STRING" id="1423777.FD46_GL000743"/>
<dbReference type="GO" id="GO:0033969">
    <property type="term" value="F:gamma-glutamyl-gamma-aminobutyrate hydrolase activity"/>
    <property type="evidence" value="ECO:0007669"/>
    <property type="project" value="TreeGrafter"/>
</dbReference>
<comment type="caution">
    <text evidence="1">The sequence shown here is derived from an EMBL/GenBank/DDBJ whole genome shotgun (WGS) entry which is preliminary data.</text>
</comment>
<dbReference type="GO" id="GO:0005829">
    <property type="term" value="C:cytosol"/>
    <property type="evidence" value="ECO:0007669"/>
    <property type="project" value="TreeGrafter"/>
</dbReference>
<evidence type="ECO:0000313" key="2">
    <source>
        <dbReference type="Proteomes" id="UP000051686"/>
    </source>
</evidence>
<dbReference type="GO" id="GO:0006598">
    <property type="term" value="P:polyamine catabolic process"/>
    <property type="evidence" value="ECO:0007669"/>
    <property type="project" value="TreeGrafter"/>
</dbReference>
<dbReference type="AlphaFoldDB" id="A0A0R1MJA5"/>
<sequence length="239" mass="26078">MSENVIVGIPAGIASIKGTPRYYVNEADINGIIKAGGTPLMIPSQAIGSLDYYLSVCDGFFFTGGPDVLPAFYGEEPHVKMGFSDIKRDRLELALVKRALVAGKKMLGICRGMQVINIALGGTVYQDLESEYGNQTEHLIKHFQAAPTAEPTHYVEFESGTRLNRLYGSRQLVNSRHHQAVRNIAAGLKAAAFAKDGVMEGLESKDSDQILAVQWHPEMLAAADPKMQQFFDSFVGSLK</sequence>
<dbReference type="Proteomes" id="UP000051686">
    <property type="component" value="Unassembled WGS sequence"/>
</dbReference>
<dbReference type="SUPFAM" id="SSF52317">
    <property type="entry name" value="Class I glutamine amidotransferase-like"/>
    <property type="match status" value="1"/>
</dbReference>
<dbReference type="CDD" id="cd01745">
    <property type="entry name" value="GATase1_2"/>
    <property type="match status" value="1"/>
</dbReference>
<name>A0A0R1MJA5_9LACO</name>
<evidence type="ECO:0000313" key="1">
    <source>
        <dbReference type="EMBL" id="KRL05346.1"/>
    </source>
</evidence>
<dbReference type="EMBL" id="AZEH01000025">
    <property type="protein sequence ID" value="KRL05346.1"/>
    <property type="molecule type" value="Genomic_DNA"/>
</dbReference>
<organism evidence="1 2">
    <name type="scientific">Liquorilactobacillus oeni DSM 19972</name>
    <dbReference type="NCBI Taxonomy" id="1423777"/>
    <lineage>
        <taxon>Bacteria</taxon>
        <taxon>Bacillati</taxon>
        <taxon>Bacillota</taxon>
        <taxon>Bacilli</taxon>
        <taxon>Lactobacillales</taxon>
        <taxon>Lactobacillaceae</taxon>
        <taxon>Liquorilactobacillus</taxon>
    </lineage>
</organism>
<dbReference type="PANTHER" id="PTHR43235">
    <property type="entry name" value="GLUTAMINE AMIDOTRANSFERASE PB2B2.05-RELATED"/>
    <property type="match status" value="1"/>
</dbReference>
<dbReference type="PATRIC" id="fig|1423777.3.peg.767"/>
<keyword evidence="2" id="KW-1185">Reference proteome</keyword>
<dbReference type="Gene3D" id="3.40.50.880">
    <property type="match status" value="1"/>
</dbReference>
<dbReference type="Pfam" id="PF07722">
    <property type="entry name" value="Peptidase_C26"/>
    <property type="match status" value="1"/>
</dbReference>
<proteinExistence type="predicted"/>
<protein>
    <submittedName>
        <fullName evidence="1">Peptidase C26</fullName>
    </submittedName>
</protein>
<dbReference type="InterPro" id="IPR029062">
    <property type="entry name" value="Class_I_gatase-like"/>
</dbReference>
<accession>A0A0R1MJA5</accession>
<dbReference type="InterPro" id="IPR011697">
    <property type="entry name" value="Peptidase_C26"/>
</dbReference>
<dbReference type="RefSeq" id="WP_057895700.1">
    <property type="nucleotide sequence ID" value="NZ_AZEH01000025.1"/>
</dbReference>
<reference evidence="1 2" key="1">
    <citation type="journal article" date="2015" name="Genome Announc.">
        <title>Expanding the biotechnology potential of lactobacilli through comparative genomics of 213 strains and associated genera.</title>
        <authorList>
            <person name="Sun Z."/>
            <person name="Harris H.M."/>
            <person name="McCann A."/>
            <person name="Guo C."/>
            <person name="Argimon S."/>
            <person name="Zhang W."/>
            <person name="Yang X."/>
            <person name="Jeffery I.B."/>
            <person name="Cooney J.C."/>
            <person name="Kagawa T.F."/>
            <person name="Liu W."/>
            <person name="Song Y."/>
            <person name="Salvetti E."/>
            <person name="Wrobel A."/>
            <person name="Rasinkangas P."/>
            <person name="Parkhill J."/>
            <person name="Rea M.C."/>
            <person name="O'Sullivan O."/>
            <person name="Ritari J."/>
            <person name="Douillard F.P."/>
            <person name="Paul Ross R."/>
            <person name="Yang R."/>
            <person name="Briner A.E."/>
            <person name="Felis G.E."/>
            <person name="de Vos W.M."/>
            <person name="Barrangou R."/>
            <person name="Klaenhammer T.R."/>
            <person name="Caufield P.W."/>
            <person name="Cui Y."/>
            <person name="Zhang H."/>
            <person name="O'Toole P.W."/>
        </authorList>
    </citation>
    <scope>NUCLEOTIDE SEQUENCE [LARGE SCALE GENOMIC DNA]</scope>
    <source>
        <strain evidence="1 2">DSM 19972</strain>
    </source>
</reference>
<gene>
    <name evidence="1" type="ORF">FD46_GL000743</name>
</gene>
<dbReference type="PANTHER" id="PTHR43235:SF1">
    <property type="entry name" value="GLUTAMINE AMIDOTRANSFERASE PB2B2.05-RELATED"/>
    <property type="match status" value="1"/>
</dbReference>